<proteinExistence type="predicted"/>
<gene>
    <name evidence="3" type="ORF">NP493_464g02043</name>
</gene>
<evidence type="ECO:0000313" key="4">
    <source>
        <dbReference type="Proteomes" id="UP001209878"/>
    </source>
</evidence>
<keyword evidence="1" id="KW-0812">Transmembrane</keyword>
<dbReference type="EMBL" id="JAODUO010000464">
    <property type="protein sequence ID" value="KAK2179977.1"/>
    <property type="molecule type" value="Genomic_DNA"/>
</dbReference>
<feature type="domain" description="NOMO C-terminal transthyretin-like" evidence="2">
    <location>
        <begin position="1"/>
        <end position="37"/>
    </location>
</feature>
<keyword evidence="1" id="KW-0472">Membrane</keyword>
<dbReference type="InterPro" id="IPR056191">
    <property type="entry name" value="NOMO_12th"/>
</dbReference>
<dbReference type="Pfam" id="PF23192">
    <property type="entry name" value="NOMO_12th"/>
    <property type="match status" value="1"/>
</dbReference>
<evidence type="ECO:0000256" key="1">
    <source>
        <dbReference type="SAM" id="Phobius"/>
    </source>
</evidence>
<evidence type="ECO:0000313" key="3">
    <source>
        <dbReference type="EMBL" id="KAK2179977.1"/>
    </source>
</evidence>
<feature type="transmembrane region" description="Helical" evidence="1">
    <location>
        <begin position="49"/>
        <end position="67"/>
    </location>
</feature>
<dbReference type="Proteomes" id="UP001209878">
    <property type="component" value="Unassembled WGS sequence"/>
</dbReference>
<name>A0AAD9NRE0_RIDPI</name>
<reference evidence="3" key="1">
    <citation type="journal article" date="2023" name="Mol. Biol. Evol.">
        <title>Third-Generation Sequencing Reveals the Adaptive Role of the Epigenome in Three Deep-Sea Polychaetes.</title>
        <authorList>
            <person name="Perez M."/>
            <person name="Aroh O."/>
            <person name="Sun Y."/>
            <person name="Lan Y."/>
            <person name="Juniper S.K."/>
            <person name="Young C.R."/>
            <person name="Angers B."/>
            <person name="Qian P.Y."/>
        </authorList>
    </citation>
    <scope>NUCLEOTIDE SEQUENCE</scope>
    <source>
        <strain evidence="3">R07B-5</strain>
    </source>
</reference>
<organism evidence="3 4">
    <name type="scientific">Ridgeia piscesae</name>
    <name type="common">Tubeworm</name>
    <dbReference type="NCBI Taxonomy" id="27915"/>
    <lineage>
        <taxon>Eukaryota</taxon>
        <taxon>Metazoa</taxon>
        <taxon>Spiralia</taxon>
        <taxon>Lophotrochozoa</taxon>
        <taxon>Annelida</taxon>
        <taxon>Polychaeta</taxon>
        <taxon>Sedentaria</taxon>
        <taxon>Canalipalpata</taxon>
        <taxon>Sabellida</taxon>
        <taxon>Siboglinidae</taxon>
        <taxon>Ridgeia</taxon>
    </lineage>
</organism>
<dbReference type="AlphaFoldDB" id="A0AAD9NRE0"/>
<protein>
    <recommendedName>
        <fullName evidence="2">NOMO C-terminal transthyretin-like domain-containing protein</fullName>
    </recommendedName>
</protein>
<accession>A0AAD9NRE0</accession>
<sequence>MVQLDSTLSKSVYKYTVSEVSFVANTSYKHFTFQFEPKRKAVEQELNTGSYLILPFTVALIVIGYNYQKLLPFVMHSSDMLKTFGTGVQRNAPTSRRNSATITDTNPKLFTDIGAGAMKKKLKMRKT</sequence>
<keyword evidence="1" id="KW-1133">Transmembrane helix</keyword>
<comment type="caution">
    <text evidence="3">The sequence shown here is derived from an EMBL/GenBank/DDBJ whole genome shotgun (WGS) entry which is preliminary data.</text>
</comment>
<evidence type="ECO:0000259" key="2">
    <source>
        <dbReference type="Pfam" id="PF23192"/>
    </source>
</evidence>
<keyword evidence="4" id="KW-1185">Reference proteome</keyword>